<protein>
    <recommendedName>
        <fullName evidence="2">DUF302 domain-containing protein</fullName>
    </recommendedName>
</protein>
<dbReference type="SUPFAM" id="SSF103247">
    <property type="entry name" value="TT1751-like"/>
    <property type="match status" value="1"/>
</dbReference>
<proteinExistence type="predicted"/>
<evidence type="ECO:0000313" key="3">
    <source>
        <dbReference type="EMBL" id="VEV96089.1"/>
    </source>
</evidence>
<evidence type="ECO:0000259" key="2">
    <source>
        <dbReference type="Pfam" id="PF03625"/>
    </source>
</evidence>
<keyword evidence="1" id="KW-0732">Signal</keyword>
<feature type="chain" id="PRO_5024791096" description="DUF302 domain-containing protein" evidence="1">
    <location>
        <begin position="22"/>
        <end position="150"/>
    </location>
</feature>
<dbReference type="CDD" id="cd14797">
    <property type="entry name" value="DUF302"/>
    <property type="match status" value="1"/>
</dbReference>
<feature type="domain" description="DUF302" evidence="2">
    <location>
        <begin position="56"/>
        <end position="118"/>
    </location>
</feature>
<dbReference type="Pfam" id="PF03625">
    <property type="entry name" value="DUF302"/>
    <property type="match status" value="1"/>
</dbReference>
<organism evidence="3">
    <name type="scientific">Pseudomonas marincola</name>
    <dbReference type="NCBI Taxonomy" id="437900"/>
    <lineage>
        <taxon>Bacteria</taxon>
        <taxon>Pseudomonadati</taxon>
        <taxon>Pseudomonadota</taxon>
        <taxon>Gammaproteobacteria</taxon>
        <taxon>Pseudomonadales</taxon>
        <taxon>Pseudomonadaceae</taxon>
        <taxon>Pseudomonas</taxon>
    </lineage>
</organism>
<name>A0A653E1K5_9PSED</name>
<evidence type="ECO:0000256" key="1">
    <source>
        <dbReference type="SAM" id="SignalP"/>
    </source>
</evidence>
<sequence length="150" mass="16011">MNLIKSLSTVALLALASVSYAADGLTALKSPHSVDETLQRIEQSLAKRELKVFANIDHSAGAKSIGQTLRPTRLLIFGNPKGGTPLMQCAQTSGIDLPLKMLVWEDEAKQVWVGYNDPAYIGKRHDAGDCAVIPKLEKALQGIAAEATAS</sequence>
<gene>
    <name evidence="3" type="ORF">PMYSY11_1042</name>
</gene>
<dbReference type="RefSeq" id="WP_197737961.1">
    <property type="nucleotide sequence ID" value="NZ_LR215729.2"/>
</dbReference>
<dbReference type="EMBL" id="LR215729">
    <property type="protein sequence ID" value="VEV96089.1"/>
    <property type="molecule type" value="Genomic_DNA"/>
</dbReference>
<feature type="signal peptide" evidence="1">
    <location>
        <begin position="1"/>
        <end position="21"/>
    </location>
</feature>
<dbReference type="AlphaFoldDB" id="A0A653E1K5"/>
<dbReference type="Gene3D" id="3.30.310.70">
    <property type="entry name" value="TT1751-like domain"/>
    <property type="match status" value="1"/>
</dbReference>
<reference evidence="3" key="1">
    <citation type="submission" date="2019-02" db="EMBL/GenBank/DDBJ databases">
        <authorList>
            <consortium name="Genoscope - CEA"/>
            <person name="William W."/>
        </authorList>
    </citation>
    <scope>NUCLEOTIDE SEQUENCE [LARGE SCALE GENOMIC DNA]</scope>
    <source>
        <strain evidence="3">YSy11</strain>
    </source>
</reference>
<accession>A0A653E1K5</accession>
<dbReference type="InterPro" id="IPR005180">
    <property type="entry name" value="DUF302"/>
</dbReference>
<dbReference type="PANTHER" id="PTHR38342">
    <property type="entry name" value="SLR5037 PROTEIN"/>
    <property type="match status" value="1"/>
</dbReference>
<dbReference type="InterPro" id="IPR035923">
    <property type="entry name" value="TT1751-like_sf"/>
</dbReference>
<dbReference type="PANTHER" id="PTHR38342:SF2">
    <property type="entry name" value="INNER MEMBRANE OR EXPORTED"/>
    <property type="match status" value="1"/>
</dbReference>